<dbReference type="GO" id="GO:0061723">
    <property type="term" value="P:glycophagy"/>
    <property type="evidence" value="ECO:0007669"/>
    <property type="project" value="TreeGrafter"/>
</dbReference>
<dbReference type="GO" id="GO:0000421">
    <property type="term" value="C:autophagosome membrane"/>
    <property type="evidence" value="ECO:0007669"/>
    <property type="project" value="TreeGrafter"/>
</dbReference>
<dbReference type="Proteomes" id="UP000765509">
    <property type="component" value="Unassembled WGS sequence"/>
</dbReference>
<dbReference type="GO" id="GO:0097352">
    <property type="term" value="P:autophagosome maturation"/>
    <property type="evidence" value="ECO:0007669"/>
    <property type="project" value="TreeGrafter"/>
</dbReference>
<dbReference type="GO" id="GO:0034274">
    <property type="term" value="C:Atg12-Atg5-Atg16 complex"/>
    <property type="evidence" value="ECO:0007669"/>
    <property type="project" value="TreeGrafter"/>
</dbReference>
<comment type="function">
    <text evidence="7">Ubiquitin-like protein involved in cytoplasm to vacuole transport (Cvt), autophagy vesicles formation, mitophagy, and nucleophagy. Conjugation with ATG5 through a ubiquitin-like conjugating system involving also ATG7 as an E1-like activating enzyme and ATG10 as an E2-like conjugating enzyme, is essential for its function. The ATG12-ATG5 conjugate functions as an E3-like enzyme which is required for lipidation of ATG8 and ATG8 association to the vesicle membranes.</text>
</comment>
<organism evidence="9 10">
    <name type="scientific">Austropuccinia psidii MF-1</name>
    <dbReference type="NCBI Taxonomy" id="1389203"/>
    <lineage>
        <taxon>Eukaryota</taxon>
        <taxon>Fungi</taxon>
        <taxon>Dikarya</taxon>
        <taxon>Basidiomycota</taxon>
        <taxon>Pucciniomycotina</taxon>
        <taxon>Pucciniomycetes</taxon>
        <taxon>Pucciniales</taxon>
        <taxon>Sphaerophragmiaceae</taxon>
        <taxon>Austropuccinia</taxon>
    </lineage>
</organism>
<evidence type="ECO:0000256" key="5">
    <source>
        <dbReference type="ARBA" id="ARBA00022786"/>
    </source>
</evidence>
<evidence type="ECO:0000256" key="8">
    <source>
        <dbReference type="RuleBase" id="RU361201"/>
    </source>
</evidence>
<evidence type="ECO:0000256" key="2">
    <source>
        <dbReference type="ARBA" id="ARBA00011288"/>
    </source>
</evidence>
<evidence type="ECO:0000313" key="10">
    <source>
        <dbReference type="Proteomes" id="UP000765509"/>
    </source>
</evidence>
<comment type="similarity">
    <text evidence="1 8">Belongs to the ATG12 family.</text>
</comment>
<evidence type="ECO:0000256" key="6">
    <source>
        <dbReference type="ARBA" id="ARBA00023006"/>
    </source>
</evidence>
<dbReference type="GO" id="GO:0034727">
    <property type="term" value="P:piecemeal microautophagy of the nucleus"/>
    <property type="evidence" value="ECO:0007669"/>
    <property type="project" value="TreeGrafter"/>
</dbReference>
<gene>
    <name evidence="9" type="ORF">O181_014539</name>
</gene>
<dbReference type="SUPFAM" id="SSF54236">
    <property type="entry name" value="Ubiquitin-like"/>
    <property type="match status" value="1"/>
</dbReference>
<name>A0A9Q3BYA8_9BASI</name>
<evidence type="ECO:0000256" key="7">
    <source>
        <dbReference type="ARBA" id="ARBA00025360"/>
    </source>
</evidence>
<dbReference type="GO" id="GO:0015031">
    <property type="term" value="P:protein transport"/>
    <property type="evidence" value="ECO:0007669"/>
    <property type="project" value="UniProtKB-KW"/>
</dbReference>
<dbReference type="OrthoDB" id="10003551at2759"/>
<dbReference type="GO" id="GO:0000045">
    <property type="term" value="P:autophagosome assembly"/>
    <property type="evidence" value="ECO:0007669"/>
    <property type="project" value="InterPro"/>
</dbReference>
<sequence length="241" mass="27162">MINLSIWFVLRESITSEWLGVNLGCRISFQGASHPNLSPQLVQTGFPPLPVLSRESFLRRSPNGFSMLSPKSAQLVPEASRALASFKQNDGGKVVVRFKATGSAPIMKQNFFKITASNRFQTVIAFLRKELALKPADPVFLYVNSSFSPAPDETVSNLFKCFSTDGHLIVNYRSARHLPGVDQLLFSLYLPLFTSLQCSFKSYTYLDLSLSKILGITKRNIFEFKLTSWNTMSFSRRSLKW</sequence>
<dbReference type="GO" id="GO:0019776">
    <property type="term" value="F:Atg8-family ligase activity"/>
    <property type="evidence" value="ECO:0007669"/>
    <property type="project" value="TreeGrafter"/>
</dbReference>
<dbReference type="AlphaFoldDB" id="A0A9Q3BYA8"/>
<keyword evidence="8" id="KW-0813">Transport</keyword>
<evidence type="ECO:0000256" key="1">
    <source>
        <dbReference type="ARBA" id="ARBA00007778"/>
    </source>
</evidence>
<evidence type="ECO:0000313" key="9">
    <source>
        <dbReference type="EMBL" id="MBW0474824.1"/>
    </source>
</evidence>
<keyword evidence="8" id="KW-0472">Membrane</keyword>
<comment type="caution">
    <text evidence="9">The sequence shown here is derived from an EMBL/GenBank/DDBJ whole genome shotgun (WGS) entry which is preliminary data.</text>
</comment>
<dbReference type="Gene3D" id="3.10.20.90">
    <property type="entry name" value="Phosphatidylinositol 3-kinase Catalytic Subunit, Chain A, domain 1"/>
    <property type="match status" value="1"/>
</dbReference>
<reference evidence="9" key="1">
    <citation type="submission" date="2021-03" db="EMBL/GenBank/DDBJ databases">
        <title>Draft genome sequence of rust myrtle Austropuccinia psidii MF-1, a brazilian biotype.</title>
        <authorList>
            <person name="Quecine M.C."/>
            <person name="Pachon D.M.R."/>
            <person name="Bonatelli M.L."/>
            <person name="Correr F.H."/>
            <person name="Franceschini L.M."/>
            <person name="Leite T.F."/>
            <person name="Margarido G.R.A."/>
            <person name="Almeida C.A."/>
            <person name="Ferrarezi J.A."/>
            <person name="Labate C.A."/>
        </authorList>
    </citation>
    <scope>NUCLEOTIDE SEQUENCE</scope>
    <source>
        <strain evidence="9">MF-1</strain>
    </source>
</reference>
<proteinExistence type="inferred from homology"/>
<accession>A0A9Q3BYA8</accession>
<dbReference type="InterPro" id="IPR007242">
    <property type="entry name" value="Atg12"/>
</dbReference>
<dbReference type="FunFam" id="3.10.20.90:FF:000150">
    <property type="entry name" value="Ubiquitin-like protein ATG12"/>
    <property type="match status" value="1"/>
</dbReference>
<dbReference type="PANTHER" id="PTHR13385">
    <property type="entry name" value="AUTOPHAGY PROTEIN 12"/>
    <property type="match status" value="1"/>
</dbReference>
<keyword evidence="8" id="KW-0653">Protein transport</keyword>
<comment type="subunit">
    <text evidence="2 8">Forms a conjugate with ATG5.</text>
</comment>
<evidence type="ECO:0000256" key="3">
    <source>
        <dbReference type="ARBA" id="ARBA00015875"/>
    </source>
</evidence>
<comment type="subcellular location">
    <subcellularLocation>
        <location evidence="8">Preautophagosomal structure membrane</location>
        <topology evidence="8">Peripheral membrane protein</topology>
    </subcellularLocation>
</comment>
<dbReference type="InterPro" id="IPR029071">
    <property type="entry name" value="Ubiquitin-like_domsf"/>
</dbReference>
<keyword evidence="6 8" id="KW-0072">Autophagy</keyword>
<dbReference type="Pfam" id="PF04110">
    <property type="entry name" value="APG12"/>
    <property type="match status" value="1"/>
</dbReference>
<keyword evidence="5 8" id="KW-0833">Ubl conjugation pathway</keyword>
<protein>
    <recommendedName>
        <fullName evidence="3 8">Ubiquitin-like protein ATG12</fullName>
    </recommendedName>
</protein>
<dbReference type="GO" id="GO:0034045">
    <property type="term" value="C:phagophore assembly site membrane"/>
    <property type="evidence" value="ECO:0007669"/>
    <property type="project" value="UniProtKB-SubCell"/>
</dbReference>
<dbReference type="GO" id="GO:0000422">
    <property type="term" value="P:autophagy of mitochondrion"/>
    <property type="evidence" value="ECO:0007669"/>
    <property type="project" value="TreeGrafter"/>
</dbReference>
<dbReference type="EMBL" id="AVOT02003869">
    <property type="protein sequence ID" value="MBW0474824.1"/>
    <property type="molecule type" value="Genomic_DNA"/>
</dbReference>
<keyword evidence="10" id="KW-1185">Reference proteome</keyword>
<evidence type="ECO:0000256" key="4">
    <source>
        <dbReference type="ARBA" id="ARBA00022499"/>
    </source>
</evidence>
<dbReference type="CDD" id="cd01612">
    <property type="entry name" value="Ubl_ATG12"/>
    <property type="match status" value="1"/>
</dbReference>
<dbReference type="PANTHER" id="PTHR13385:SF0">
    <property type="entry name" value="UBIQUITIN-LIKE PROTEIN ATG12"/>
    <property type="match status" value="1"/>
</dbReference>
<keyword evidence="4 8" id="KW-1017">Isopeptide bond</keyword>